<dbReference type="PANTHER" id="PTHR47204">
    <property type="entry name" value="OS02G0168900 PROTEIN"/>
    <property type="match status" value="1"/>
</dbReference>
<evidence type="ECO:0000313" key="1">
    <source>
        <dbReference type="EMBL" id="KAJ4257483.1"/>
    </source>
</evidence>
<protein>
    <submittedName>
        <fullName evidence="1">Uncharacterized protein</fullName>
    </submittedName>
</protein>
<dbReference type="Proteomes" id="UP001152049">
    <property type="component" value="Unassembled WGS sequence"/>
</dbReference>
<proteinExistence type="predicted"/>
<evidence type="ECO:0000313" key="2">
    <source>
        <dbReference type="Proteomes" id="UP001152049"/>
    </source>
</evidence>
<dbReference type="PANTHER" id="PTHR47204:SF1">
    <property type="entry name" value="RIBONUCLEASE H2 SUBUNIT C"/>
    <property type="match status" value="1"/>
</dbReference>
<dbReference type="EMBL" id="JAOQAZ010000017">
    <property type="protein sequence ID" value="KAJ4257483.1"/>
    <property type="molecule type" value="Genomic_DNA"/>
</dbReference>
<keyword evidence="2" id="KW-1185">Reference proteome</keyword>
<dbReference type="InterPro" id="IPR013924">
    <property type="entry name" value="RNase_H2_suC"/>
</dbReference>
<organism evidence="1 2">
    <name type="scientific">Fusarium torreyae</name>
    <dbReference type="NCBI Taxonomy" id="1237075"/>
    <lineage>
        <taxon>Eukaryota</taxon>
        <taxon>Fungi</taxon>
        <taxon>Dikarya</taxon>
        <taxon>Ascomycota</taxon>
        <taxon>Pezizomycotina</taxon>
        <taxon>Sordariomycetes</taxon>
        <taxon>Hypocreomycetidae</taxon>
        <taxon>Hypocreales</taxon>
        <taxon>Nectriaceae</taxon>
        <taxon>Fusarium</taxon>
    </lineage>
</organism>
<dbReference type="OrthoDB" id="6222486at2759"/>
<accession>A0A9W8RYL3</accession>
<dbReference type="Gene3D" id="2.40.128.680">
    <property type="match status" value="1"/>
</dbReference>
<dbReference type="Pfam" id="PF08615">
    <property type="entry name" value="RNase_H2_suC"/>
    <property type="match status" value="1"/>
</dbReference>
<dbReference type="GO" id="GO:0032299">
    <property type="term" value="C:ribonuclease H2 complex"/>
    <property type="evidence" value="ECO:0007669"/>
    <property type="project" value="InterPro"/>
</dbReference>
<comment type="caution">
    <text evidence="1">The sequence shown here is derived from an EMBL/GenBank/DDBJ whole genome shotgun (WGS) entry which is preliminary data.</text>
</comment>
<dbReference type="CDD" id="cd09271">
    <property type="entry name" value="RNase_H2-C"/>
    <property type="match status" value="1"/>
</dbReference>
<name>A0A9W8RYL3_9HYPO</name>
<dbReference type="AlphaFoldDB" id="A0A9W8RYL3"/>
<reference evidence="1" key="1">
    <citation type="submission" date="2022-09" db="EMBL/GenBank/DDBJ databases">
        <title>Fusarium specimens isolated from Avocado Roots.</title>
        <authorList>
            <person name="Stajich J."/>
            <person name="Roper C."/>
            <person name="Heimlech-Rivalta G."/>
        </authorList>
    </citation>
    <scope>NUCLEOTIDE SEQUENCE</scope>
    <source>
        <strain evidence="1">CF00136</strain>
    </source>
</reference>
<gene>
    <name evidence="1" type="ORF">NW762_008607</name>
</gene>
<dbReference type="GO" id="GO:0006401">
    <property type="term" value="P:RNA catabolic process"/>
    <property type="evidence" value="ECO:0007669"/>
    <property type="project" value="InterPro"/>
</dbReference>
<sequence length="252" mass="28985">MSQPILSLKPDESKSKVVANVLPCRIHHDGSIDPVSTYWTPTTADDGSKLAYFRGRKLQGKVVKLPEQCRGVVVERTPEKDPKIATEEPVEDVEAEQEQTGSMQITAEFDEMVVWGHETVGDASADPYVRSMEEWLQVADRTDHQWQTIQLQHSRHDSALHYESGDEPHLTPEWIASMEMETFILSYKDFLDFDMMIDEWNGEHEKKVTVEALPGGYDRETKHRLRNTPCRELVYLYVSPRNYEQYISGTGR</sequence>